<evidence type="ECO:0000256" key="1">
    <source>
        <dbReference type="ARBA" id="ARBA00004245"/>
    </source>
</evidence>
<dbReference type="EMBL" id="KI913155">
    <property type="protein sequence ID" value="ETV72225.1"/>
    <property type="molecule type" value="Genomic_DNA"/>
</dbReference>
<organism evidence="4">
    <name type="scientific">Aphanomyces astaci</name>
    <name type="common">Crayfish plague agent</name>
    <dbReference type="NCBI Taxonomy" id="112090"/>
    <lineage>
        <taxon>Eukaryota</taxon>
        <taxon>Sar</taxon>
        <taxon>Stramenopiles</taxon>
        <taxon>Oomycota</taxon>
        <taxon>Saprolegniomycetes</taxon>
        <taxon>Saprolegniales</taxon>
        <taxon>Verrucalvaceae</taxon>
        <taxon>Aphanomyces</taxon>
    </lineage>
</organism>
<dbReference type="AlphaFoldDB" id="W4FXJ6"/>
<dbReference type="Gene3D" id="3.80.10.10">
    <property type="entry name" value="Ribonuclease Inhibitor"/>
    <property type="match status" value="2"/>
</dbReference>
<dbReference type="OrthoDB" id="120976at2759"/>
<dbReference type="PANTHER" id="PTHR24107">
    <property type="entry name" value="YNEIN REGULATORY COMPLEX SUBUNIT 5"/>
    <property type="match status" value="1"/>
</dbReference>
<dbReference type="InterPro" id="IPR032675">
    <property type="entry name" value="LRR_dom_sf"/>
</dbReference>
<accession>W4FXJ6</accession>
<dbReference type="InterPro" id="IPR001611">
    <property type="entry name" value="Leu-rich_rpt"/>
</dbReference>
<reference evidence="4" key="1">
    <citation type="submission" date="2013-12" db="EMBL/GenBank/DDBJ databases">
        <title>The Genome Sequence of Aphanomyces astaci APO3.</title>
        <authorList>
            <consortium name="The Broad Institute Genomics Platform"/>
            <person name="Russ C."/>
            <person name="Tyler B."/>
            <person name="van West P."/>
            <person name="Dieguez-Uribeondo J."/>
            <person name="Young S.K."/>
            <person name="Zeng Q."/>
            <person name="Gargeya S."/>
            <person name="Fitzgerald M."/>
            <person name="Abouelleil A."/>
            <person name="Alvarado L."/>
            <person name="Chapman S.B."/>
            <person name="Gainer-Dewar J."/>
            <person name="Goldberg J."/>
            <person name="Griggs A."/>
            <person name="Gujja S."/>
            <person name="Hansen M."/>
            <person name="Howarth C."/>
            <person name="Imamovic A."/>
            <person name="Ireland A."/>
            <person name="Larimer J."/>
            <person name="McCowan C."/>
            <person name="Murphy C."/>
            <person name="Pearson M."/>
            <person name="Poon T.W."/>
            <person name="Priest M."/>
            <person name="Roberts A."/>
            <person name="Saif S."/>
            <person name="Shea T."/>
            <person name="Sykes S."/>
            <person name="Wortman J."/>
            <person name="Nusbaum C."/>
            <person name="Birren B."/>
        </authorList>
    </citation>
    <scope>NUCLEOTIDE SEQUENCE [LARGE SCALE GENOMIC DNA]</scope>
    <source>
        <strain evidence="4">APO3</strain>
    </source>
</reference>
<evidence type="ECO:0000256" key="2">
    <source>
        <dbReference type="ARBA" id="ARBA00022490"/>
    </source>
</evidence>
<comment type="subcellular location">
    <subcellularLocation>
        <location evidence="1">Cytoplasm</location>
        <location evidence="1">Cytoskeleton</location>
    </subcellularLocation>
</comment>
<dbReference type="SMART" id="SM00368">
    <property type="entry name" value="LRR_RI"/>
    <property type="match status" value="3"/>
</dbReference>
<keyword evidence="2" id="KW-0963">Cytoplasm</keyword>
<dbReference type="Pfam" id="PF13516">
    <property type="entry name" value="LRR_6"/>
    <property type="match status" value="1"/>
</dbReference>
<gene>
    <name evidence="4" type="ORF">H257_12697</name>
</gene>
<dbReference type="SUPFAM" id="SSF52047">
    <property type="entry name" value="RNI-like"/>
    <property type="match status" value="1"/>
</dbReference>
<dbReference type="STRING" id="112090.W4FXJ6"/>
<name>W4FXJ6_APHAT</name>
<dbReference type="GO" id="GO:0005856">
    <property type="term" value="C:cytoskeleton"/>
    <property type="evidence" value="ECO:0007669"/>
    <property type="project" value="UniProtKB-SubCell"/>
</dbReference>
<dbReference type="InterPro" id="IPR052410">
    <property type="entry name" value="DRC5"/>
</dbReference>
<dbReference type="RefSeq" id="XP_009838294.1">
    <property type="nucleotide sequence ID" value="XM_009839992.1"/>
</dbReference>
<evidence type="ECO:0000256" key="3">
    <source>
        <dbReference type="ARBA" id="ARBA00023212"/>
    </source>
</evidence>
<sequence length="589" mass="65298">MEWSVDDTDEGGVLHVIVTTSLTLHTLRDAMAIAAAIPRRHSVTRLHVSHPHTTLSMQLLDAVVRELGRVFSHCACLEWSLIGAKNVPSLAWLAALWRDVWCLAPSTPRQIRLHLDSHHVTHDVASLDLLQPHLDGLYIRAKATMPTLVPQLGSLTMLTELCLAKTFSSWNRHVLASFLTKLAPYPRSRKQHTYLPYLTTLSLTNNMFNADDVVGLVTALRYHDTLRHLSLAYSLPHMTAKTGQWISAGLLHSPYSNLQSLNLSGLSIHQDAAHAMIGCHDLSDVAPPPPNIAHGVPHSPVPRGLYAIPATILLQHHGNWQISSHSSSTYNVEVVCSTALDVAVVVPGGGIVWLDRYKFPMQQLCPDVKQQAHKDKHMRELVLDDLTSANVVVPLLTSFPNVRSLQRLRLRRYGLTTDELREVLRCCPLLVALDLQACQLSDVSPLIEAWRSPPYPSVLQRLNVAKNVLGLVGATAIFQSLAECPHLQVLDISHNCIGSSALDTLHDALQDNHTLQTITIDATPEGDALSKDHHGTPLHVLPLSVEVQQACFHALYRKLEHQHMLDPSVVRSIFQFAAPTVYRRVRQVP</sequence>
<evidence type="ECO:0000313" key="4">
    <source>
        <dbReference type="EMBL" id="ETV72225.1"/>
    </source>
</evidence>
<dbReference type="VEuPathDB" id="FungiDB:H257_12697"/>
<proteinExistence type="predicted"/>
<keyword evidence="3" id="KW-0206">Cytoskeleton</keyword>
<dbReference type="GeneID" id="20814693"/>
<protein>
    <submittedName>
        <fullName evidence="4">Uncharacterized protein</fullName>
    </submittedName>
</protein>